<evidence type="ECO:0000313" key="2">
    <source>
        <dbReference type="EMBL" id="KAK3695437.1"/>
    </source>
</evidence>
<keyword evidence="3" id="KW-1185">Reference proteome</keyword>
<evidence type="ECO:0000313" key="3">
    <source>
        <dbReference type="Proteomes" id="UP001270362"/>
    </source>
</evidence>
<evidence type="ECO:0000256" key="1">
    <source>
        <dbReference type="SAM" id="SignalP"/>
    </source>
</evidence>
<organism evidence="2 3">
    <name type="scientific">Podospora appendiculata</name>
    <dbReference type="NCBI Taxonomy" id="314037"/>
    <lineage>
        <taxon>Eukaryota</taxon>
        <taxon>Fungi</taxon>
        <taxon>Dikarya</taxon>
        <taxon>Ascomycota</taxon>
        <taxon>Pezizomycotina</taxon>
        <taxon>Sordariomycetes</taxon>
        <taxon>Sordariomycetidae</taxon>
        <taxon>Sordariales</taxon>
        <taxon>Podosporaceae</taxon>
        <taxon>Podospora</taxon>
    </lineage>
</organism>
<protein>
    <submittedName>
        <fullName evidence="2">Uncharacterized protein</fullName>
    </submittedName>
</protein>
<feature type="chain" id="PRO_5042217464" evidence="1">
    <location>
        <begin position="20"/>
        <end position="81"/>
    </location>
</feature>
<name>A0AAE0XM42_9PEZI</name>
<dbReference type="Proteomes" id="UP001270362">
    <property type="component" value="Unassembled WGS sequence"/>
</dbReference>
<reference evidence="2" key="1">
    <citation type="journal article" date="2023" name="Mol. Phylogenet. Evol.">
        <title>Genome-scale phylogeny and comparative genomics of the fungal order Sordariales.</title>
        <authorList>
            <person name="Hensen N."/>
            <person name="Bonometti L."/>
            <person name="Westerberg I."/>
            <person name="Brannstrom I.O."/>
            <person name="Guillou S."/>
            <person name="Cros-Aarteil S."/>
            <person name="Calhoun S."/>
            <person name="Haridas S."/>
            <person name="Kuo A."/>
            <person name="Mondo S."/>
            <person name="Pangilinan J."/>
            <person name="Riley R."/>
            <person name="LaButti K."/>
            <person name="Andreopoulos B."/>
            <person name="Lipzen A."/>
            <person name="Chen C."/>
            <person name="Yan M."/>
            <person name="Daum C."/>
            <person name="Ng V."/>
            <person name="Clum A."/>
            <person name="Steindorff A."/>
            <person name="Ohm R.A."/>
            <person name="Martin F."/>
            <person name="Silar P."/>
            <person name="Natvig D.O."/>
            <person name="Lalanne C."/>
            <person name="Gautier V."/>
            <person name="Ament-Velasquez S.L."/>
            <person name="Kruys A."/>
            <person name="Hutchinson M.I."/>
            <person name="Powell A.J."/>
            <person name="Barry K."/>
            <person name="Miller A.N."/>
            <person name="Grigoriev I.V."/>
            <person name="Debuchy R."/>
            <person name="Gladieux P."/>
            <person name="Hiltunen Thoren M."/>
            <person name="Johannesson H."/>
        </authorList>
    </citation>
    <scope>NUCLEOTIDE SEQUENCE</scope>
    <source>
        <strain evidence="2">CBS 314.62</strain>
    </source>
</reference>
<feature type="signal peptide" evidence="1">
    <location>
        <begin position="1"/>
        <end position="19"/>
    </location>
</feature>
<proteinExistence type="predicted"/>
<gene>
    <name evidence="2" type="ORF">B0T22DRAFT_455286</name>
</gene>
<dbReference type="AlphaFoldDB" id="A0AAE0XM42"/>
<keyword evidence="1" id="KW-0732">Signal</keyword>
<comment type="caution">
    <text evidence="2">The sequence shown here is derived from an EMBL/GenBank/DDBJ whole genome shotgun (WGS) entry which is preliminary data.</text>
</comment>
<reference evidence="2" key="2">
    <citation type="submission" date="2023-06" db="EMBL/GenBank/DDBJ databases">
        <authorList>
            <consortium name="Lawrence Berkeley National Laboratory"/>
            <person name="Haridas S."/>
            <person name="Hensen N."/>
            <person name="Bonometti L."/>
            <person name="Westerberg I."/>
            <person name="Brannstrom I.O."/>
            <person name="Guillou S."/>
            <person name="Cros-Aarteil S."/>
            <person name="Calhoun S."/>
            <person name="Kuo A."/>
            <person name="Mondo S."/>
            <person name="Pangilinan J."/>
            <person name="Riley R."/>
            <person name="Labutti K."/>
            <person name="Andreopoulos B."/>
            <person name="Lipzen A."/>
            <person name="Chen C."/>
            <person name="Yanf M."/>
            <person name="Daum C."/>
            <person name="Ng V."/>
            <person name="Clum A."/>
            <person name="Steindorff A."/>
            <person name="Ohm R."/>
            <person name="Martin F."/>
            <person name="Silar P."/>
            <person name="Natvig D."/>
            <person name="Lalanne C."/>
            <person name="Gautier V."/>
            <person name="Ament-Velasquez S.L."/>
            <person name="Kruys A."/>
            <person name="Hutchinson M.I."/>
            <person name="Powell A.J."/>
            <person name="Barry K."/>
            <person name="Miller A.N."/>
            <person name="Grigoriev I.V."/>
            <person name="Debuchy R."/>
            <person name="Gladieux P."/>
            <person name="Thoren M.H."/>
            <person name="Johannesson H."/>
        </authorList>
    </citation>
    <scope>NUCLEOTIDE SEQUENCE</scope>
    <source>
        <strain evidence="2">CBS 314.62</strain>
    </source>
</reference>
<dbReference type="EMBL" id="JAULSO010000001">
    <property type="protein sequence ID" value="KAK3695437.1"/>
    <property type="molecule type" value="Genomic_DNA"/>
</dbReference>
<accession>A0AAE0XM42</accession>
<sequence>MLVSTVLILLAWLYKKATGKKREPNPGLWRTCRGITAHQWIPHSADLHGMSLLARMAVFACYMNGWCSCCIVVAPRILEQS</sequence>